<feature type="domain" description="Core-binding (CB)" evidence="6">
    <location>
        <begin position="70"/>
        <end position="151"/>
    </location>
</feature>
<evidence type="ECO:0000256" key="3">
    <source>
        <dbReference type="ARBA" id="ARBA00023172"/>
    </source>
</evidence>
<evidence type="ECO:0000313" key="8">
    <source>
        <dbReference type="Proteomes" id="UP001523369"/>
    </source>
</evidence>
<dbReference type="PANTHER" id="PTHR30349">
    <property type="entry name" value="PHAGE INTEGRASE-RELATED"/>
    <property type="match status" value="1"/>
</dbReference>
<dbReference type="PROSITE" id="PS51898">
    <property type="entry name" value="TYR_RECOMBINASE"/>
    <property type="match status" value="1"/>
</dbReference>
<dbReference type="InterPro" id="IPR002104">
    <property type="entry name" value="Integrase_catalytic"/>
</dbReference>
<dbReference type="InterPro" id="IPR013762">
    <property type="entry name" value="Integrase-like_cat_sf"/>
</dbReference>
<dbReference type="CDD" id="cd01189">
    <property type="entry name" value="INT_ICEBs1_C_like"/>
    <property type="match status" value="1"/>
</dbReference>
<dbReference type="InterPro" id="IPR050090">
    <property type="entry name" value="Tyrosine_recombinase_XerCD"/>
</dbReference>
<sequence length="381" mass="41915">MTKRRSRGDGGLHWDEARQRWIASVTVGYTPAGKRIVRKASGKTKTEANNALRKKIREYEDGLSIAHTGFTVADALADWLAYGLSGKAANTVGNYTGLSGTHIAPDLGARKLRDLTANDIDRWLAAKSKILSTRTLRLLHSILNRSINRAMARDKVMRNVVSLCSVPYGLDGRPSKSLTFDQAKALLTAAEHSTLHAYVVLSLLTGARTEELRALTWAHVDLEGRPDIDPPIPPSVHVWRSVRVDGDTKTRKSRRSLALPARCVQVLTDQWERQGLPTGDALVFASKTGTQLDRHNVLRAFRPIIKAAGLNSAEWTPRELRHSFVSLLSDNGMSLEEIADLCGHSGTSITESVYRHQLRPVLLNGAVAMDRIFGPDDTHGS</sequence>
<keyword evidence="2 4" id="KW-0238">DNA-binding</keyword>
<comment type="similarity">
    <text evidence="1">Belongs to the 'phage' integrase family.</text>
</comment>
<evidence type="ECO:0000259" key="5">
    <source>
        <dbReference type="PROSITE" id="PS51898"/>
    </source>
</evidence>
<keyword evidence="8" id="KW-1185">Reference proteome</keyword>
<dbReference type="Pfam" id="PF00589">
    <property type="entry name" value="Phage_integrase"/>
    <property type="match status" value="1"/>
</dbReference>
<dbReference type="Gene3D" id="1.10.150.130">
    <property type="match status" value="1"/>
</dbReference>
<dbReference type="InterPro" id="IPR011010">
    <property type="entry name" value="DNA_brk_join_enz"/>
</dbReference>
<evidence type="ECO:0000313" key="7">
    <source>
        <dbReference type="EMBL" id="MCO8271522.1"/>
    </source>
</evidence>
<reference evidence="7 8" key="1">
    <citation type="submission" date="2022-06" db="EMBL/GenBank/DDBJ databases">
        <title>New Species of the Genus Actinoplanes, ActinopZanes ferrugineus.</title>
        <authorList>
            <person name="Ding P."/>
        </authorList>
    </citation>
    <scope>NUCLEOTIDE SEQUENCE [LARGE SCALE GENOMIC DNA]</scope>
    <source>
        <strain evidence="7 8">TRM88003</strain>
    </source>
</reference>
<evidence type="ECO:0000256" key="2">
    <source>
        <dbReference type="ARBA" id="ARBA00023125"/>
    </source>
</evidence>
<dbReference type="Gene3D" id="1.10.443.10">
    <property type="entry name" value="Intergrase catalytic core"/>
    <property type="match status" value="1"/>
</dbReference>
<evidence type="ECO:0000256" key="4">
    <source>
        <dbReference type="PROSITE-ProRule" id="PRU01248"/>
    </source>
</evidence>
<organism evidence="7 8">
    <name type="scientific">Paractinoplanes aksuensis</name>
    <dbReference type="NCBI Taxonomy" id="2939490"/>
    <lineage>
        <taxon>Bacteria</taxon>
        <taxon>Bacillati</taxon>
        <taxon>Actinomycetota</taxon>
        <taxon>Actinomycetes</taxon>
        <taxon>Micromonosporales</taxon>
        <taxon>Micromonosporaceae</taxon>
        <taxon>Paractinoplanes</taxon>
    </lineage>
</organism>
<keyword evidence="3" id="KW-0233">DNA recombination</keyword>
<accession>A0ABT1DL15</accession>
<comment type="caution">
    <text evidence="7">The sequence shown here is derived from an EMBL/GenBank/DDBJ whole genome shotgun (WGS) entry which is preliminary data.</text>
</comment>
<dbReference type="RefSeq" id="WP_253237649.1">
    <property type="nucleotide sequence ID" value="NZ_JAMYJR010000013.1"/>
</dbReference>
<dbReference type="SUPFAM" id="SSF56349">
    <property type="entry name" value="DNA breaking-rejoining enzymes"/>
    <property type="match status" value="1"/>
</dbReference>
<dbReference type="InterPro" id="IPR010998">
    <property type="entry name" value="Integrase_recombinase_N"/>
</dbReference>
<proteinExistence type="inferred from homology"/>
<name>A0ABT1DL15_9ACTN</name>
<gene>
    <name evidence="7" type="ORF">M1L60_13060</name>
</gene>
<dbReference type="PANTHER" id="PTHR30349:SF64">
    <property type="entry name" value="PROPHAGE INTEGRASE INTD-RELATED"/>
    <property type="match status" value="1"/>
</dbReference>
<dbReference type="EMBL" id="JAMYJR010000013">
    <property type="protein sequence ID" value="MCO8271522.1"/>
    <property type="molecule type" value="Genomic_DNA"/>
</dbReference>
<dbReference type="InterPro" id="IPR044068">
    <property type="entry name" value="CB"/>
</dbReference>
<evidence type="ECO:0000256" key="1">
    <source>
        <dbReference type="ARBA" id="ARBA00008857"/>
    </source>
</evidence>
<evidence type="ECO:0000259" key="6">
    <source>
        <dbReference type="PROSITE" id="PS51900"/>
    </source>
</evidence>
<dbReference type="Proteomes" id="UP001523369">
    <property type="component" value="Unassembled WGS sequence"/>
</dbReference>
<dbReference type="PROSITE" id="PS51900">
    <property type="entry name" value="CB"/>
    <property type="match status" value="1"/>
</dbReference>
<feature type="domain" description="Tyr recombinase" evidence="5">
    <location>
        <begin position="173"/>
        <end position="368"/>
    </location>
</feature>
<protein>
    <submittedName>
        <fullName evidence="7">Site-specific integrase</fullName>
    </submittedName>
</protein>